<name>A0AAD4BXQ3_BOLED</name>
<dbReference type="AlphaFoldDB" id="A0AAD4BXQ3"/>
<feature type="compositionally biased region" description="Basic and acidic residues" evidence="1">
    <location>
        <begin position="14"/>
        <end position="35"/>
    </location>
</feature>
<protein>
    <submittedName>
        <fullName evidence="2">Uncharacterized protein</fullName>
    </submittedName>
</protein>
<comment type="caution">
    <text evidence="2">The sequence shown here is derived from an EMBL/GenBank/DDBJ whole genome shotgun (WGS) entry which is preliminary data.</text>
</comment>
<feature type="region of interest" description="Disordered" evidence="1">
    <location>
        <begin position="1"/>
        <end position="36"/>
    </location>
</feature>
<gene>
    <name evidence="2" type="ORF">L210DRAFT_987512</name>
</gene>
<evidence type="ECO:0000313" key="2">
    <source>
        <dbReference type="EMBL" id="KAF8442020.1"/>
    </source>
</evidence>
<keyword evidence="3" id="KW-1185">Reference proteome</keyword>
<feature type="region of interest" description="Disordered" evidence="1">
    <location>
        <begin position="201"/>
        <end position="290"/>
    </location>
</feature>
<organism evidence="2 3">
    <name type="scientific">Boletus edulis BED1</name>
    <dbReference type="NCBI Taxonomy" id="1328754"/>
    <lineage>
        <taxon>Eukaryota</taxon>
        <taxon>Fungi</taxon>
        <taxon>Dikarya</taxon>
        <taxon>Basidiomycota</taxon>
        <taxon>Agaricomycotina</taxon>
        <taxon>Agaricomycetes</taxon>
        <taxon>Agaricomycetidae</taxon>
        <taxon>Boletales</taxon>
        <taxon>Boletineae</taxon>
        <taxon>Boletaceae</taxon>
        <taxon>Boletoideae</taxon>
        <taxon>Boletus</taxon>
    </lineage>
</organism>
<dbReference type="Proteomes" id="UP001194468">
    <property type="component" value="Unassembled WGS sequence"/>
</dbReference>
<dbReference type="EMBL" id="WHUW01000009">
    <property type="protein sequence ID" value="KAF8442020.1"/>
    <property type="molecule type" value="Genomic_DNA"/>
</dbReference>
<reference evidence="2" key="1">
    <citation type="submission" date="2019-10" db="EMBL/GenBank/DDBJ databases">
        <authorList>
            <consortium name="DOE Joint Genome Institute"/>
            <person name="Kuo A."/>
            <person name="Miyauchi S."/>
            <person name="Kiss E."/>
            <person name="Drula E."/>
            <person name="Kohler A."/>
            <person name="Sanchez-Garcia M."/>
            <person name="Andreopoulos B."/>
            <person name="Barry K.W."/>
            <person name="Bonito G."/>
            <person name="Buee M."/>
            <person name="Carver A."/>
            <person name="Chen C."/>
            <person name="Cichocki N."/>
            <person name="Clum A."/>
            <person name="Culley D."/>
            <person name="Crous P.W."/>
            <person name="Fauchery L."/>
            <person name="Girlanda M."/>
            <person name="Hayes R."/>
            <person name="Keri Z."/>
            <person name="LaButti K."/>
            <person name="Lipzen A."/>
            <person name="Lombard V."/>
            <person name="Magnuson J."/>
            <person name="Maillard F."/>
            <person name="Morin E."/>
            <person name="Murat C."/>
            <person name="Nolan M."/>
            <person name="Ohm R."/>
            <person name="Pangilinan J."/>
            <person name="Pereira M."/>
            <person name="Perotto S."/>
            <person name="Peter M."/>
            <person name="Riley R."/>
            <person name="Sitrit Y."/>
            <person name="Stielow B."/>
            <person name="Szollosi G."/>
            <person name="Zifcakova L."/>
            <person name="Stursova M."/>
            <person name="Spatafora J.W."/>
            <person name="Tedersoo L."/>
            <person name="Vaario L.-M."/>
            <person name="Yamada A."/>
            <person name="Yan M."/>
            <person name="Wang P."/>
            <person name="Xu J."/>
            <person name="Bruns T."/>
            <person name="Baldrian P."/>
            <person name="Vilgalys R."/>
            <person name="Henrissat B."/>
            <person name="Grigoriev I.V."/>
            <person name="Hibbett D."/>
            <person name="Nagy L.G."/>
            <person name="Martin F.M."/>
        </authorList>
    </citation>
    <scope>NUCLEOTIDE SEQUENCE</scope>
    <source>
        <strain evidence="2">BED1</strain>
    </source>
</reference>
<accession>A0AAD4BXQ3</accession>
<evidence type="ECO:0000313" key="3">
    <source>
        <dbReference type="Proteomes" id="UP001194468"/>
    </source>
</evidence>
<evidence type="ECO:0000256" key="1">
    <source>
        <dbReference type="SAM" id="MobiDB-lite"/>
    </source>
</evidence>
<proteinExistence type="predicted"/>
<sequence length="381" mass="42037">MAKPAAPRTPSGKGKKDGSAKKTPKVNKENEDRPVKKARVTVHWTKPGNHHIMDTLLTLIEDSVIWKGAFGFNKGAEKDTTPTGKGKSIMEHCSGIAKVLFTTSEKDSEYTDADLVHLRGVVKNRVMSLKGTYIEYRNNLGETGHGLIISGREDELHIGSEMANVYDEIKSKFLWYLRSHALMGSSPIVCRKSISNSKSDIDLTVLGGGDGGDDEDEDDQFARRTPTPMEDDDAPRGSSRPPSRQGSISDNGDEEDDTSPLKLRQVPLSSKRAADTQATLSSVKKRKTPQDFMKEMADAECEARLLTSAATAKEKTKRERIKRQTAHDTAITVEQMRIEAQEKQAIAARAHELMMMDRQIELARIHAGHAPLGPIDPRLQG</sequence>
<reference evidence="2" key="2">
    <citation type="journal article" date="2020" name="Nat. Commun.">
        <title>Large-scale genome sequencing of mycorrhizal fungi provides insights into the early evolution of symbiotic traits.</title>
        <authorList>
            <person name="Miyauchi S."/>
            <person name="Kiss E."/>
            <person name="Kuo A."/>
            <person name="Drula E."/>
            <person name="Kohler A."/>
            <person name="Sanchez-Garcia M."/>
            <person name="Morin E."/>
            <person name="Andreopoulos B."/>
            <person name="Barry K.W."/>
            <person name="Bonito G."/>
            <person name="Buee M."/>
            <person name="Carver A."/>
            <person name="Chen C."/>
            <person name="Cichocki N."/>
            <person name="Clum A."/>
            <person name="Culley D."/>
            <person name="Crous P.W."/>
            <person name="Fauchery L."/>
            <person name="Girlanda M."/>
            <person name="Hayes R.D."/>
            <person name="Keri Z."/>
            <person name="LaButti K."/>
            <person name="Lipzen A."/>
            <person name="Lombard V."/>
            <person name="Magnuson J."/>
            <person name="Maillard F."/>
            <person name="Murat C."/>
            <person name="Nolan M."/>
            <person name="Ohm R.A."/>
            <person name="Pangilinan J."/>
            <person name="Pereira M.F."/>
            <person name="Perotto S."/>
            <person name="Peter M."/>
            <person name="Pfister S."/>
            <person name="Riley R."/>
            <person name="Sitrit Y."/>
            <person name="Stielow J.B."/>
            <person name="Szollosi G."/>
            <person name="Zifcakova L."/>
            <person name="Stursova M."/>
            <person name="Spatafora J.W."/>
            <person name="Tedersoo L."/>
            <person name="Vaario L.M."/>
            <person name="Yamada A."/>
            <person name="Yan M."/>
            <person name="Wang P."/>
            <person name="Xu J."/>
            <person name="Bruns T."/>
            <person name="Baldrian P."/>
            <person name="Vilgalys R."/>
            <person name="Dunand C."/>
            <person name="Henrissat B."/>
            <person name="Grigoriev I.V."/>
            <person name="Hibbett D."/>
            <person name="Nagy L.G."/>
            <person name="Martin F.M."/>
        </authorList>
    </citation>
    <scope>NUCLEOTIDE SEQUENCE</scope>
    <source>
        <strain evidence="2">BED1</strain>
    </source>
</reference>